<comment type="caution">
    <text evidence="1">The sequence shown here is derived from an EMBL/GenBank/DDBJ whole genome shotgun (WGS) entry which is preliminary data.</text>
</comment>
<evidence type="ECO:0000313" key="3">
    <source>
        <dbReference type="EMBL" id="CAF5008083.1"/>
    </source>
</evidence>
<accession>A0A818UYS6</accession>
<dbReference type="EMBL" id="CAJOBR010034755">
    <property type="protein sequence ID" value="CAF5008083.1"/>
    <property type="molecule type" value="Genomic_DNA"/>
</dbReference>
<evidence type="ECO:0000313" key="1">
    <source>
        <dbReference type="EMBL" id="CAF3699493.1"/>
    </source>
</evidence>
<gene>
    <name evidence="1" type="ORF">KIK155_LOCUS26548</name>
    <name evidence="3" type="ORF">QYT958_LOCUS38817</name>
    <name evidence="2" type="ORF">TOA249_LOCUS30742</name>
</gene>
<dbReference type="EMBL" id="CAJOBS010005589">
    <property type="protein sequence ID" value="CAF4901862.1"/>
    <property type="molecule type" value="Genomic_DNA"/>
</dbReference>
<evidence type="ECO:0000313" key="4">
    <source>
        <dbReference type="Proteomes" id="UP000663865"/>
    </source>
</evidence>
<proteinExistence type="predicted"/>
<dbReference type="Proteomes" id="UP000663865">
    <property type="component" value="Unassembled WGS sequence"/>
</dbReference>
<dbReference type="Proteomes" id="UP000663848">
    <property type="component" value="Unassembled WGS sequence"/>
</dbReference>
<feature type="non-terminal residue" evidence="1">
    <location>
        <position position="1"/>
    </location>
</feature>
<name>A0A818UYS6_9BILA</name>
<sequence>MALIDMIEMVDIDYDRNDSYRYDPNNTLGDR</sequence>
<dbReference type="Proteomes" id="UP000663838">
    <property type="component" value="Unassembled WGS sequence"/>
</dbReference>
<evidence type="ECO:0000313" key="2">
    <source>
        <dbReference type="EMBL" id="CAF4901862.1"/>
    </source>
</evidence>
<protein>
    <submittedName>
        <fullName evidence="1">Uncharacterized protein</fullName>
    </submittedName>
</protein>
<dbReference type="EMBL" id="CAJNYV010004840">
    <property type="protein sequence ID" value="CAF3699493.1"/>
    <property type="molecule type" value="Genomic_DNA"/>
</dbReference>
<organism evidence="1 4">
    <name type="scientific">Rotaria socialis</name>
    <dbReference type="NCBI Taxonomy" id="392032"/>
    <lineage>
        <taxon>Eukaryota</taxon>
        <taxon>Metazoa</taxon>
        <taxon>Spiralia</taxon>
        <taxon>Gnathifera</taxon>
        <taxon>Rotifera</taxon>
        <taxon>Eurotatoria</taxon>
        <taxon>Bdelloidea</taxon>
        <taxon>Philodinida</taxon>
        <taxon>Philodinidae</taxon>
        <taxon>Rotaria</taxon>
    </lineage>
</organism>
<dbReference type="AlphaFoldDB" id="A0A818UYS6"/>
<reference evidence="1" key="1">
    <citation type="submission" date="2021-02" db="EMBL/GenBank/DDBJ databases">
        <authorList>
            <person name="Nowell W R."/>
        </authorList>
    </citation>
    <scope>NUCLEOTIDE SEQUENCE</scope>
</reference>